<gene>
    <name evidence="2" type="ORF">AA15669_1645</name>
</gene>
<protein>
    <submittedName>
        <fullName evidence="2">ParA-like protein</fullName>
    </submittedName>
</protein>
<evidence type="ECO:0000313" key="2">
    <source>
        <dbReference type="EMBL" id="GBQ08066.1"/>
    </source>
</evidence>
<proteinExistence type="predicted"/>
<accession>A0ABQ0P0A7</accession>
<dbReference type="SUPFAM" id="SSF52540">
    <property type="entry name" value="P-loop containing nucleoside triphosphate hydrolases"/>
    <property type="match status" value="1"/>
</dbReference>
<dbReference type="CDD" id="cd02042">
    <property type="entry name" value="ParAB_family"/>
    <property type="match status" value="1"/>
</dbReference>
<dbReference type="RefSeq" id="WP_018981177.1">
    <property type="nucleotide sequence ID" value="NZ_BAQD01000061.1"/>
</dbReference>
<reference evidence="2" key="1">
    <citation type="submission" date="2013-04" db="EMBL/GenBank/DDBJ databases">
        <title>The genome sequencing project of 58 acetic acid bacteria.</title>
        <authorList>
            <person name="Okamoto-Kainuma A."/>
            <person name="Ishikawa M."/>
            <person name="Umino S."/>
            <person name="Koizumi Y."/>
            <person name="Shiwa Y."/>
            <person name="Yoshikawa H."/>
            <person name="Matsutani M."/>
            <person name="Matsushita K."/>
        </authorList>
    </citation>
    <scope>NUCLEOTIDE SEQUENCE</scope>
    <source>
        <strain evidence="2">DSM 15669</strain>
    </source>
</reference>
<dbReference type="InterPro" id="IPR002586">
    <property type="entry name" value="CobQ/CobB/MinD/ParA_Nub-bd_dom"/>
</dbReference>
<evidence type="ECO:0000259" key="1">
    <source>
        <dbReference type="Pfam" id="PF01656"/>
    </source>
</evidence>
<dbReference type="EMBL" id="BAQD01000061">
    <property type="protein sequence ID" value="GBQ08066.1"/>
    <property type="molecule type" value="Genomic_DNA"/>
</dbReference>
<organism evidence="2 3">
    <name type="scientific">Saccharibacter floricola DSM 15669</name>
    <dbReference type="NCBI Taxonomy" id="1123227"/>
    <lineage>
        <taxon>Bacteria</taxon>
        <taxon>Pseudomonadati</taxon>
        <taxon>Pseudomonadota</taxon>
        <taxon>Alphaproteobacteria</taxon>
        <taxon>Acetobacterales</taxon>
        <taxon>Acetobacteraceae</taxon>
        <taxon>Saccharibacter</taxon>
    </lineage>
</organism>
<dbReference type="Pfam" id="PF01656">
    <property type="entry name" value="CbiA"/>
    <property type="match status" value="1"/>
</dbReference>
<dbReference type="PANTHER" id="PTHR13696">
    <property type="entry name" value="P-LOOP CONTAINING NUCLEOSIDE TRIPHOSPHATE HYDROLASE"/>
    <property type="match status" value="1"/>
</dbReference>
<name>A0ABQ0P0A7_9PROT</name>
<sequence>MTLHITVCSPKGGTGKTTLVENLLVLFERAGKNVLGVDFDPQQTLLKWHARRQENASASQFDCAEASLTDWRNVLAHAAHYDVAIFDVPPGMDSEIMSVSSLCQKSDLVLVPSAMKIADIDSVGPWVAELDSQNIPNALVMNHANPREKFFKEARAEMNKIGTLCPIEIRSLADAHQHTIDGLTASDKPKCSSASDFQQVYDFVCKWLKSHKK</sequence>
<evidence type="ECO:0000313" key="3">
    <source>
        <dbReference type="Proteomes" id="UP001062901"/>
    </source>
</evidence>
<keyword evidence="3" id="KW-1185">Reference proteome</keyword>
<dbReference type="Proteomes" id="UP001062901">
    <property type="component" value="Unassembled WGS sequence"/>
</dbReference>
<dbReference type="PANTHER" id="PTHR13696:SF96">
    <property type="entry name" value="COBQ_COBB_MIND_PARA NUCLEOTIDE BINDING DOMAIN-CONTAINING PROTEIN"/>
    <property type="match status" value="1"/>
</dbReference>
<feature type="domain" description="CobQ/CobB/MinD/ParA nucleotide binding" evidence="1">
    <location>
        <begin position="5"/>
        <end position="160"/>
    </location>
</feature>
<comment type="caution">
    <text evidence="2">The sequence shown here is derived from an EMBL/GenBank/DDBJ whole genome shotgun (WGS) entry which is preliminary data.</text>
</comment>
<dbReference type="InterPro" id="IPR050678">
    <property type="entry name" value="DNA_Partitioning_ATPase"/>
</dbReference>
<dbReference type="InterPro" id="IPR027417">
    <property type="entry name" value="P-loop_NTPase"/>
</dbReference>
<dbReference type="Gene3D" id="3.40.50.300">
    <property type="entry name" value="P-loop containing nucleotide triphosphate hydrolases"/>
    <property type="match status" value="1"/>
</dbReference>